<evidence type="ECO:0000256" key="1">
    <source>
        <dbReference type="ARBA" id="ARBA00023015"/>
    </source>
</evidence>
<dbReference type="AlphaFoldDB" id="A0A0E1WXA8"/>
<dbReference type="EMBL" id="EQ999534">
    <property type="protein sequence ID" value="EEZ29445.1"/>
    <property type="molecule type" value="Genomic_DNA"/>
</dbReference>
<accession>A0A0E1WXA8</accession>
<evidence type="ECO:0000256" key="3">
    <source>
        <dbReference type="ARBA" id="ARBA00023163"/>
    </source>
</evidence>
<gene>
    <name evidence="5" type="ORF">BALG_02798</name>
</gene>
<protein>
    <submittedName>
        <fullName evidence="5">Helix-turn-helix domain-containing protein</fullName>
    </submittedName>
</protein>
<dbReference type="Proteomes" id="UP000004659">
    <property type="component" value="Unassembled WGS sequence"/>
</dbReference>
<keyword evidence="1" id="KW-0805">Transcription regulation</keyword>
<dbReference type="InterPro" id="IPR035418">
    <property type="entry name" value="AraC-bd_2"/>
</dbReference>
<organism evidence="5">
    <name type="scientific">Brucella pinnipedialis M292/94/1</name>
    <dbReference type="NCBI Taxonomy" id="520462"/>
    <lineage>
        <taxon>Bacteria</taxon>
        <taxon>Pseudomonadati</taxon>
        <taxon>Pseudomonadota</taxon>
        <taxon>Alphaproteobacteria</taxon>
        <taxon>Hyphomicrobiales</taxon>
        <taxon>Brucellaceae</taxon>
        <taxon>Brucella/Ochrobactrum group</taxon>
        <taxon>Brucella</taxon>
    </lineage>
</organism>
<keyword evidence="2" id="KW-0238">DNA-binding</keyword>
<dbReference type="Gene3D" id="1.10.10.60">
    <property type="entry name" value="Homeodomain-like"/>
    <property type="match status" value="1"/>
</dbReference>
<evidence type="ECO:0000256" key="2">
    <source>
        <dbReference type="ARBA" id="ARBA00023125"/>
    </source>
</evidence>
<dbReference type="HOGENOM" id="CLU_049704_0_1_5"/>
<reference evidence="5" key="1">
    <citation type="submission" date="2009-01" db="EMBL/GenBank/DDBJ databases">
        <title>The Genome Sequence of Brucella pinnipedialis M292/94/1.</title>
        <authorList>
            <consortium name="The Broad Institute Genome Sequencing Platform"/>
            <person name="Ward D."/>
            <person name="Young S.K."/>
            <person name="Kodira C.D."/>
            <person name="Zeng Q."/>
            <person name="Koehrsen M."/>
            <person name="Alvarado L."/>
            <person name="Berlin A."/>
            <person name="Borenstein D."/>
            <person name="Chen Z."/>
            <person name="Engels R."/>
            <person name="Freedman E."/>
            <person name="Gellesch M."/>
            <person name="Goldberg J."/>
            <person name="Griggs A."/>
            <person name="Gujja S."/>
            <person name="Heiman D."/>
            <person name="Hepburn T."/>
            <person name="Howarth C."/>
            <person name="Jen D."/>
            <person name="Larson L."/>
            <person name="Lewis B."/>
            <person name="Mehta T."/>
            <person name="Park D."/>
            <person name="Pearson M."/>
            <person name="Roberts A."/>
            <person name="Saif S."/>
            <person name="Shea T."/>
            <person name="Shenoy N."/>
            <person name="Sisk P."/>
            <person name="Stolte C."/>
            <person name="Sykes S."/>
            <person name="Walk T."/>
            <person name="White J."/>
            <person name="Yandava C."/>
            <person name="Whatmore A.M."/>
            <person name="Perrett L.L."/>
            <person name="O'Callaghan D."/>
            <person name="Nusbaum C."/>
            <person name="Galagan J."/>
            <person name="Birren B."/>
        </authorList>
    </citation>
    <scope>NUCLEOTIDE SEQUENCE [LARGE SCALE GENOMIC DNA]</scope>
    <source>
        <strain evidence="5">M292/94/1</strain>
    </source>
</reference>
<dbReference type="GO" id="GO:0003700">
    <property type="term" value="F:DNA-binding transcription factor activity"/>
    <property type="evidence" value="ECO:0007669"/>
    <property type="project" value="InterPro"/>
</dbReference>
<dbReference type="InterPro" id="IPR050204">
    <property type="entry name" value="AraC_XylS_family_regulators"/>
</dbReference>
<dbReference type="GO" id="GO:0043565">
    <property type="term" value="F:sequence-specific DNA binding"/>
    <property type="evidence" value="ECO:0007669"/>
    <property type="project" value="InterPro"/>
</dbReference>
<dbReference type="GeneID" id="93015892"/>
<dbReference type="PANTHER" id="PTHR46796">
    <property type="entry name" value="HTH-TYPE TRANSCRIPTIONAL ACTIVATOR RHAS-RELATED"/>
    <property type="match status" value="1"/>
</dbReference>
<dbReference type="RefSeq" id="WP_002966441.1">
    <property type="nucleotide sequence ID" value="NZ_EQ999534.1"/>
</dbReference>
<feature type="domain" description="HTH araC/xylS-type" evidence="4">
    <location>
        <begin position="212"/>
        <end position="312"/>
    </location>
</feature>
<dbReference type="InterPro" id="IPR018060">
    <property type="entry name" value="HTH_AraC"/>
</dbReference>
<dbReference type="Pfam" id="PF12833">
    <property type="entry name" value="HTH_18"/>
    <property type="match status" value="1"/>
</dbReference>
<keyword evidence="3" id="KW-0804">Transcription</keyword>
<name>A0A0E1WXA8_9HYPH</name>
<dbReference type="InterPro" id="IPR009057">
    <property type="entry name" value="Homeodomain-like_sf"/>
</dbReference>
<dbReference type="SUPFAM" id="SSF46689">
    <property type="entry name" value="Homeodomain-like"/>
    <property type="match status" value="1"/>
</dbReference>
<dbReference type="SMART" id="SM00342">
    <property type="entry name" value="HTH_ARAC"/>
    <property type="match status" value="1"/>
</dbReference>
<dbReference type="Pfam" id="PF14525">
    <property type="entry name" value="AraC_binding_2"/>
    <property type="match status" value="1"/>
</dbReference>
<dbReference type="PANTHER" id="PTHR46796:SF6">
    <property type="entry name" value="ARAC SUBFAMILY"/>
    <property type="match status" value="1"/>
</dbReference>
<evidence type="ECO:0000313" key="5">
    <source>
        <dbReference type="EMBL" id="EEZ29445.1"/>
    </source>
</evidence>
<dbReference type="PROSITE" id="PS01124">
    <property type="entry name" value="HTH_ARAC_FAMILY_2"/>
    <property type="match status" value="1"/>
</dbReference>
<sequence length="342" mass="37910">MTNNAFFSTDMVESRFRNDLVRAAMKPMYEIIMDPNDRSYELSGSAKLYASGLITIGTTTFNTQSYARTPKIIAQGGLDFYVLQLLTGGHLLGDFDGTDVAAKPGDIVIIDMAKTLVSRAFKGSRTTVFIPRAELEEVVGGRNLHGLVLSGTRPITRLLFSYIQELNAVVPDLSMDEAIAAQKVMLTFLRTGITGLEEDLVGFLPVNLPMKKRILSFIDQNLSDPLLGPRTIIQNFHVSRSHLYRAFENDGGVAKTIRDKRLDRAFRILAEERNRTVYSKEVAYRCGFNDPAQFASAFKNRFGMSPRDVQASGATLLSLDVDGFSFPKYISQEIAKVVPPSS</sequence>
<evidence type="ECO:0000259" key="4">
    <source>
        <dbReference type="PROSITE" id="PS01124"/>
    </source>
</evidence>
<proteinExistence type="predicted"/>